<organism evidence="2">
    <name type="scientific">bioreactor metagenome</name>
    <dbReference type="NCBI Taxonomy" id="1076179"/>
    <lineage>
        <taxon>unclassified sequences</taxon>
        <taxon>metagenomes</taxon>
        <taxon>ecological metagenomes</taxon>
    </lineage>
</organism>
<dbReference type="Pfam" id="PF01248">
    <property type="entry name" value="Ribosomal_L7Ae"/>
    <property type="match status" value="1"/>
</dbReference>
<accession>A0A645FFJ4</accession>
<evidence type="ECO:0000259" key="1">
    <source>
        <dbReference type="Pfam" id="PF01248"/>
    </source>
</evidence>
<comment type="caution">
    <text evidence="2">The sequence shown here is derived from an EMBL/GenBank/DDBJ whole genome shotgun (WGS) entry which is preliminary data.</text>
</comment>
<dbReference type="InterPro" id="IPR004038">
    <property type="entry name" value="Ribosomal_eL8/eL30/eS12/Gad45"/>
</dbReference>
<reference evidence="2" key="1">
    <citation type="submission" date="2019-08" db="EMBL/GenBank/DDBJ databases">
        <authorList>
            <person name="Kucharzyk K."/>
            <person name="Murdoch R.W."/>
            <person name="Higgins S."/>
            <person name="Loffler F."/>
        </authorList>
    </citation>
    <scope>NUCLEOTIDE SEQUENCE</scope>
</reference>
<dbReference type="AlphaFoldDB" id="A0A645FFJ4"/>
<evidence type="ECO:0000313" key="2">
    <source>
        <dbReference type="EMBL" id="MPN13168.1"/>
    </source>
</evidence>
<sequence length="82" mass="8520">MLSRLKTEGHVVGAKQTMRAIAGGRVVEVFLAENADPRITEPVRVLSEEKSIPVQMVSSMEELGAACSIAVGAAVAAVVSAK</sequence>
<dbReference type="Gene3D" id="3.30.1330.30">
    <property type="match status" value="1"/>
</dbReference>
<feature type="domain" description="Ribosomal protein eL8/eL30/eS12/Gadd45" evidence="1">
    <location>
        <begin position="5"/>
        <end position="80"/>
    </location>
</feature>
<proteinExistence type="predicted"/>
<protein>
    <submittedName>
        <fullName evidence="2">Ribosome-associated protein L7Ae-like protein</fullName>
    </submittedName>
</protein>
<gene>
    <name evidence="2" type="primary">rplGB_10</name>
    <name evidence="2" type="ORF">SDC9_160488</name>
</gene>
<dbReference type="SUPFAM" id="SSF55315">
    <property type="entry name" value="L30e-like"/>
    <property type="match status" value="1"/>
</dbReference>
<dbReference type="InterPro" id="IPR029064">
    <property type="entry name" value="Ribosomal_eL30-like_sf"/>
</dbReference>
<name>A0A645FFJ4_9ZZZZ</name>
<dbReference type="EMBL" id="VSSQ01059641">
    <property type="protein sequence ID" value="MPN13168.1"/>
    <property type="molecule type" value="Genomic_DNA"/>
</dbReference>